<sequence length="79" mass="9538">MFGKPIDDPEVQELVGRWMQRANEYLYSAMELMDEEMVKNIDEIEKEEYLMPASPFTAEEEEWLKQAMYYYFMYGSNVD</sequence>
<accession>A0A073K6U2</accession>
<gene>
    <name evidence="1" type="ORF">BAGA_19905</name>
</gene>
<protein>
    <recommendedName>
        <fullName evidence="3">TipAS antibiotic-recognition domain-containing protein</fullName>
    </recommendedName>
</protein>
<keyword evidence="2" id="KW-1185">Reference proteome</keyword>
<dbReference type="AlphaFoldDB" id="A0A073K6U2"/>
<reference evidence="1 2" key="1">
    <citation type="submission" date="2014-06" db="EMBL/GenBank/DDBJ databases">
        <title>Draft genome sequence of Bacillus gaemokensis JCM 15801 (MCCC 1A00707).</title>
        <authorList>
            <person name="Lai Q."/>
            <person name="Liu Y."/>
            <person name="Shao Z."/>
        </authorList>
    </citation>
    <scope>NUCLEOTIDE SEQUENCE [LARGE SCALE GENOMIC DNA]</scope>
    <source>
        <strain evidence="1 2">JCM 15801</strain>
    </source>
</reference>
<organism evidence="1 2">
    <name type="scientific">Bacillus gaemokensis</name>
    <dbReference type="NCBI Taxonomy" id="574375"/>
    <lineage>
        <taxon>Bacteria</taxon>
        <taxon>Bacillati</taxon>
        <taxon>Bacillota</taxon>
        <taxon>Bacilli</taxon>
        <taxon>Bacillales</taxon>
        <taxon>Bacillaceae</taxon>
        <taxon>Bacillus</taxon>
        <taxon>Bacillus cereus group</taxon>
    </lineage>
</organism>
<dbReference type="RefSeq" id="WP_051725910.1">
    <property type="nucleotide sequence ID" value="NZ_JOTM01000034.1"/>
</dbReference>
<comment type="caution">
    <text evidence="1">The sequence shown here is derived from an EMBL/GenBank/DDBJ whole genome shotgun (WGS) entry which is preliminary data.</text>
</comment>
<dbReference type="EMBL" id="JOTM01000034">
    <property type="protein sequence ID" value="KEK22305.1"/>
    <property type="molecule type" value="Genomic_DNA"/>
</dbReference>
<dbReference type="STRING" id="574375.AZF08_25620"/>
<proteinExistence type="predicted"/>
<evidence type="ECO:0008006" key="3">
    <source>
        <dbReference type="Google" id="ProtNLM"/>
    </source>
</evidence>
<dbReference type="Proteomes" id="UP000027778">
    <property type="component" value="Unassembled WGS sequence"/>
</dbReference>
<name>A0A073K6U2_9BACI</name>
<evidence type="ECO:0000313" key="1">
    <source>
        <dbReference type="EMBL" id="KEK22305.1"/>
    </source>
</evidence>
<evidence type="ECO:0000313" key="2">
    <source>
        <dbReference type="Proteomes" id="UP000027778"/>
    </source>
</evidence>